<dbReference type="AlphaFoldDB" id="A0A9X3WN70"/>
<dbReference type="EMBL" id="JAMQJZ010000013">
    <property type="protein sequence ID" value="MDC3421698.1"/>
    <property type="molecule type" value="Genomic_DNA"/>
</dbReference>
<name>A0A9X3WN70_9BACI</name>
<evidence type="ECO:0000256" key="1">
    <source>
        <dbReference type="SAM" id="Phobius"/>
    </source>
</evidence>
<keyword evidence="1" id="KW-0812">Transmembrane</keyword>
<reference evidence="2" key="1">
    <citation type="submission" date="2022-06" db="EMBL/GenBank/DDBJ databases">
        <title>Aquibacillus sp. a new bacterium isolated from soil saline samples.</title>
        <authorList>
            <person name="Galisteo C."/>
            <person name="De La Haba R."/>
            <person name="Sanchez-Porro C."/>
            <person name="Ventosa A."/>
        </authorList>
    </citation>
    <scope>NUCLEOTIDE SEQUENCE</scope>
    <source>
        <strain evidence="2">JCM 12387</strain>
    </source>
</reference>
<evidence type="ECO:0000313" key="2">
    <source>
        <dbReference type="EMBL" id="MDC3421698.1"/>
    </source>
</evidence>
<keyword evidence="1" id="KW-0472">Membrane</keyword>
<sequence>MDVVEIILLIALWVIPISFIIFNYRKLDDEEKEALKIELKDPLFYLVEGCRYLGMLILFTGTGTSIPLLIHIGIGMMATSWITAAIMMWKVSQKRSVLLNNFAYGYFGLFLYSNSKEGRNVI</sequence>
<evidence type="ECO:0000313" key="3">
    <source>
        <dbReference type="Proteomes" id="UP001145072"/>
    </source>
</evidence>
<protein>
    <submittedName>
        <fullName evidence="2">Uncharacterized protein</fullName>
    </submittedName>
</protein>
<organism evidence="2 3">
    <name type="scientific">Aquibacillus koreensis</name>
    <dbReference type="NCBI Taxonomy" id="279446"/>
    <lineage>
        <taxon>Bacteria</taxon>
        <taxon>Bacillati</taxon>
        <taxon>Bacillota</taxon>
        <taxon>Bacilli</taxon>
        <taxon>Bacillales</taxon>
        <taxon>Bacillaceae</taxon>
        <taxon>Aquibacillus</taxon>
    </lineage>
</organism>
<dbReference type="Proteomes" id="UP001145072">
    <property type="component" value="Unassembled WGS sequence"/>
</dbReference>
<accession>A0A9X3WN70</accession>
<feature type="transmembrane region" description="Helical" evidence="1">
    <location>
        <begin position="6"/>
        <end position="22"/>
    </location>
</feature>
<proteinExistence type="predicted"/>
<dbReference type="RefSeq" id="WP_259865974.1">
    <property type="nucleotide sequence ID" value="NZ_JAMQJZ010000013.1"/>
</dbReference>
<comment type="caution">
    <text evidence="2">The sequence shown here is derived from an EMBL/GenBank/DDBJ whole genome shotgun (WGS) entry which is preliminary data.</text>
</comment>
<keyword evidence="1" id="KW-1133">Transmembrane helix</keyword>
<gene>
    <name evidence="2" type="ORF">NC661_15095</name>
</gene>
<keyword evidence="3" id="KW-1185">Reference proteome</keyword>